<feature type="region of interest" description="Disordered" evidence="2">
    <location>
        <begin position="198"/>
        <end position="247"/>
    </location>
</feature>
<dbReference type="AlphaFoldDB" id="A0AAD7MAX1"/>
<reference evidence="4" key="1">
    <citation type="submission" date="2023-03" db="EMBL/GenBank/DDBJ databases">
        <title>Massive genome expansion in bonnet fungi (Mycena s.s.) driven by repeated elements and novel gene families across ecological guilds.</title>
        <authorList>
            <consortium name="Lawrence Berkeley National Laboratory"/>
            <person name="Harder C.B."/>
            <person name="Miyauchi S."/>
            <person name="Viragh M."/>
            <person name="Kuo A."/>
            <person name="Thoen E."/>
            <person name="Andreopoulos B."/>
            <person name="Lu D."/>
            <person name="Skrede I."/>
            <person name="Drula E."/>
            <person name="Henrissat B."/>
            <person name="Morin E."/>
            <person name="Kohler A."/>
            <person name="Barry K."/>
            <person name="LaButti K."/>
            <person name="Morin E."/>
            <person name="Salamov A."/>
            <person name="Lipzen A."/>
            <person name="Mereny Z."/>
            <person name="Hegedus B."/>
            <person name="Baldrian P."/>
            <person name="Stursova M."/>
            <person name="Weitz H."/>
            <person name="Taylor A."/>
            <person name="Grigoriev I.V."/>
            <person name="Nagy L.G."/>
            <person name="Martin F."/>
            <person name="Kauserud H."/>
        </authorList>
    </citation>
    <scope>NUCLEOTIDE SEQUENCE</scope>
    <source>
        <strain evidence="4">CBHHK067</strain>
    </source>
</reference>
<feature type="region of interest" description="Disordered" evidence="2">
    <location>
        <begin position="1"/>
        <end position="171"/>
    </location>
</feature>
<dbReference type="InterPro" id="IPR011989">
    <property type="entry name" value="ARM-like"/>
</dbReference>
<organism evidence="4 5">
    <name type="scientific">Mycena rosella</name>
    <name type="common">Pink bonnet</name>
    <name type="synonym">Agaricus rosellus</name>
    <dbReference type="NCBI Taxonomy" id="1033263"/>
    <lineage>
        <taxon>Eukaryota</taxon>
        <taxon>Fungi</taxon>
        <taxon>Dikarya</taxon>
        <taxon>Basidiomycota</taxon>
        <taxon>Agaricomycotina</taxon>
        <taxon>Agaricomycetes</taxon>
        <taxon>Agaricomycetidae</taxon>
        <taxon>Agaricales</taxon>
        <taxon>Marasmiineae</taxon>
        <taxon>Mycenaceae</taxon>
        <taxon>Mycena</taxon>
    </lineage>
</organism>
<accession>A0AAD7MAX1</accession>
<feature type="compositionally biased region" description="Basic and acidic residues" evidence="2">
    <location>
        <begin position="35"/>
        <end position="44"/>
    </location>
</feature>
<dbReference type="Gene3D" id="1.25.10.10">
    <property type="entry name" value="Leucine-rich Repeat Variant"/>
    <property type="match status" value="1"/>
</dbReference>
<feature type="compositionally biased region" description="Polar residues" evidence="2">
    <location>
        <begin position="1"/>
        <end position="10"/>
    </location>
</feature>
<feature type="compositionally biased region" description="Polar residues" evidence="2">
    <location>
        <begin position="153"/>
        <end position="163"/>
    </location>
</feature>
<dbReference type="PANTHER" id="PTHR22100">
    <property type="entry name" value="WINGS APART-LIKE PROTEIN HOMOLOG"/>
    <property type="match status" value="1"/>
</dbReference>
<dbReference type="EMBL" id="JARKIE010000003">
    <property type="protein sequence ID" value="KAJ7708814.1"/>
    <property type="molecule type" value="Genomic_DNA"/>
</dbReference>
<evidence type="ECO:0000313" key="5">
    <source>
        <dbReference type="Proteomes" id="UP001221757"/>
    </source>
</evidence>
<dbReference type="InterPro" id="IPR022771">
    <property type="entry name" value="WAPL_C"/>
</dbReference>
<gene>
    <name evidence="4" type="ORF">B0H17DRAFT_1030942</name>
</gene>
<evidence type="ECO:0000259" key="3">
    <source>
        <dbReference type="Pfam" id="PF07814"/>
    </source>
</evidence>
<feature type="compositionally biased region" description="Basic and acidic residues" evidence="2">
    <location>
        <begin position="602"/>
        <end position="617"/>
    </location>
</feature>
<dbReference type="Proteomes" id="UP001221757">
    <property type="component" value="Unassembled WGS sequence"/>
</dbReference>
<protein>
    <recommendedName>
        <fullName evidence="3">Wings apart-like protein C-terminal domain-containing protein</fullName>
    </recommendedName>
</protein>
<sequence length="848" mass="91723">MPSTSFNARTYSRKSAKRKSESTKQSIPEVKRRKLDQDHVREVSTDVEEEPAARPRTPRDLSQIFEAVTPISPSSPSPGKLAKRMLSRSRTESSIASPSGSGGGSKHSSQSSISRTPSLPSAFQSKHPPASPGTKPQVPEANHSPIPRPKMTTGRTYAGNSRSFLIPIPVNPTSLGQLQDELDDEFASRESYTSLRTRWGVDNSEDDPYAYGSPTRSGSNRSTPHSSPVKGGKGKGKARPEPVPLPNGMMNALKSITELRNQGESRRFLDEVGYLWEGLEKSSGLGLRRASALEITSKLCESEFARKAKASDFIGPTWDLLRTAGGGQDEDKIMDTLLAFFSALISRDPVSLLDLANRPSSSFASTLFSLLGNSSPSTDVLTFLSDAAQLRKLGMSKKDQNLLTTIQNAISSSSLFPKSTTLSLSLLISQSLISLPSTSLIPTHANIKALLSSLKWHLSPLLTSSLSTFITTSAYSDPHIAFAHLHNTLSLLDTYLIAGWSPQHEDDIAANQQQLEDARDGWLADGLVALSVYTEALNSRRNTAAFRQDTDKMRECSLVTLRLLVGLTHSDKTCCAKLAKNEFCLAFILRTILRAHSARLGKVKEEPDTNGKMKREGSVAPTNGNGRGRQNGKRSPKGSRAKKEHSDEEGSEGSGTSQDDDGAEEALDTLCLALGILTNLVQVDDEVKIILRDTYISPYCALSKPSCLHACKCPQQLTALEALTHVYRELLPAAPPPAVKPSPSPSPDPVDPSALIAVGESRLLLSHLSLLFGLLMLDNPENQALILASLPLPAKSPRYDGDGAKVDALIGQAREFAYMYSGAEGGDTAEEGENVKSVLRFLEALREM</sequence>
<feature type="compositionally biased region" description="Basic residues" evidence="2">
    <location>
        <begin position="630"/>
        <end position="643"/>
    </location>
</feature>
<evidence type="ECO:0000256" key="1">
    <source>
        <dbReference type="ARBA" id="ARBA00006854"/>
    </source>
</evidence>
<feature type="compositionally biased region" description="Polar residues" evidence="2">
    <location>
        <begin position="214"/>
        <end position="226"/>
    </location>
</feature>
<proteinExistence type="inferred from homology"/>
<evidence type="ECO:0000313" key="4">
    <source>
        <dbReference type="EMBL" id="KAJ7708814.1"/>
    </source>
</evidence>
<dbReference type="InterPro" id="IPR039874">
    <property type="entry name" value="WAPL"/>
</dbReference>
<feature type="domain" description="Wings apart-like protein C-terminal" evidence="3">
    <location>
        <begin position="253"/>
        <end position="596"/>
    </location>
</feature>
<dbReference type="Pfam" id="PF07814">
    <property type="entry name" value="WAPL"/>
    <property type="match status" value="1"/>
</dbReference>
<dbReference type="PANTHER" id="PTHR22100:SF13">
    <property type="entry name" value="WINGS APART-LIKE PROTEIN HOMOLOG"/>
    <property type="match status" value="1"/>
</dbReference>
<evidence type="ECO:0000256" key="2">
    <source>
        <dbReference type="SAM" id="MobiDB-lite"/>
    </source>
</evidence>
<feature type="region of interest" description="Disordered" evidence="2">
    <location>
        <begin position="602"/>
        <end position="662"/>
    </location>
</feature>
<name>A0AAD7MAX1_MYCRO</name>
<feature type="compositionally biased region" description="Polar residues" evidence="2">
    <location>
        <begin position="115"/>
        <end position="124"/>
    </location>
</feature>
<comment type="similarity">
    <text evidence="1">Belongs to the WAPL family.</text>
</comment>
<comment type="caution">
    <text evidence="4">The sequence shown here is derived from an EMBL/GenBank/DDBJ whole genome shotgun (WGS) entry which is preliminary data.</text>
</comment>
<keyword evidence="5" id="KW-1185">Reference proteome</keyword>